<accession>A0A0N4VGU4</accession>
<protein>
    <submittedName>
        <fullName evidence="4">CP2 domain-containing protein</fullName>
    </submittedName>
</protein>
<dbReference type="PANTHER" id="PTHR22198:SF1">
    <property type="entry name" value="FERM DOMAIN-CONTAINING PROTEIN"/>
    <property type="match status" value="1"/>
</dbReference>
<dbReference type="PANTHER" id="PTHR22198">
    <property type="entry name" value="FERM DOMAIN-CONTAINING PROTEIN"/>
    <property type="match status" value="1"/>
</dbReference>
<dbReference type="STRING" id="51028.A0A0N4VGU4"/>
<dbReference type="AlphaFoldDB" id="A0A0N4VGU4"/>
<feature type="domain" description="DUF7153" evidence="1">
    <location>
        <begin position="4"/>
        <end position="147"/>
    </location>
</feature>
<keyword evidence="3" id="KW-1185">Reference proteome</keyword>
<evidence type="ECO:0000259" key="1">
    <source>
        <dbReference type="Pfam" id="PF23672"/>
    </source>
</evidence>
<reference evidence="2 3" key="2">
    <citation type="submission" date="2018-10" db="EMBL/GenBank/DDBJ databases">
        <authorList>
            <consortium name="Pathogen Informatics"/>
        </authorList>
    </citation>
    <scope>NUCLEOTIDE SEQUENCE [LARGE SCALE GENOMIC DNA]</scope>
</reference>
<evidence type="ECO:0000313" key="4">
    <source>
        <dbReference type="WBParaSite" id="EVEC_0001003301-mRNA-1"/>
    </source>
</evidence>
<evidence type="ECO:0000313" key="2">
    <source>
        <dbReference type="EMBL" id="VDD94639.1"/>
    </source>
</evidence>
<organism evidence="4">
    <name type="scientific">Enterobius vermicularis</name>
    <name type="common">Human pinworm</name>
    <dbReference type="NCBI Taxonomy" id="51028"/>
    <lineage>
        <taxon>Eukaryota</taxon>
        <taxon>Metazoa</taxon>
        <taxon>Ecdysozoa</taxon>
        <taxon>Nematoda</taxon>
        <taxon>Chromadorea</taxon>
        <taxon>Rhabditida</taxon>
        <taxon>Spirurina</taxon>
        <taxon>Oxyuridomorpha</taxon>
        <taxon>Oxyuroidea</taxon>
        <taxon>Oxyuridae</taxon>
        <taxon>Enterobius</taxon>
    </lineage>
</organism>
<gene>
    <name evidence="2" type="ORF">EVEC_LOCUS9390</name>
</gene>
<dbReference type="EMBL" id="UXUI01010010">
    <property type="protein sequence ID" value="VDD94639.1"/>
    <property type="molecule type" value="Genomic_DNA"/>
</dbReference>
<reference evidence="4" key="1">
    <citation type="submission" date="2017-02" db="UniProtKB">
        <authorList>
            <consortium name="WormBaseParasite"/>
        </authorList>
    </citation>
    <scope>IDENTIFICATION</scope>
</reference>
<dbReference type="InterPro" id="IPR055577">
    <property type="entry name" value="DUF7153"/>
</dbReference>
<evidence type="ECO:0000313" key="3">
    <source>
        <dbReference type="Proteomes" id="UP000274131"/>
    </source>
</evidence>
<name>A0A0N4VGU4_ENTVE</name>
<dbReference type="OrthoDB" id="6060890at2759"/>
<dbReference type="Proteomes" id="UP000274131">
    <property type="component" value="Unassembled WGS sequence"/>
</dbReference>
<dbReference type="Pfam" id="PF23672">
    <property type="entry name" value="DUF7153"/>
    <property type="match status" value="1"/>
</dbReference>
<proteinExistence type="predicted"/>
<sequence>MQYVKGPYDELHTINKTATQFDQRLPMEHHAGYIVISFKLLREQTQRENLEKSWLNWSGAREIYKYSPSNWNLRRISLHRISNIRDRRRGSDDDEKECARSGLSSVFHYVLLCEFSSIFHPSNRLQALDMCERLKVRNCGYISLYRVKHSYSSTRTTEETMVPKTTSRRERNPMIRGFSQEVAMPEGGTSPRIPKLRLRDHSLGYDIDETLENDRNLIFEEFE</sequence>
<dbReference type="WBParaSite" id="EVEC_0001003301-mRNA-1">
    <property type="protein sequence ID" value="EVEC_0001003301-mRNA-1"/>
    <property type="gene ID" value="EVEC_0001003301"/>
</dbReference>